<feature type="domain" description="HTH myb-type" evidence="3">
    <location>
        <begin position="181"/>
        <end position="235"/>
    </location>
</feature>
<dbReference type="EMBL" id="BDSP01000100">
    <property type="protein sequence ID" value="GAX16022.1"/>
    <property type="molecule type" value="Genomic_DNA"/>
</dbReference>
<accession>A0A1Z5JQ98</accession>
<dbReference type="PANTHER" id="PTHR45614:SF274">
    <property type="entry name" value="MYB-LIKE DNA-BINDING PROTEIN"/>
    <property type="match status" value="1"/>
</dbReference>
<name>A0A1Z5JQ98_FISSO</name>
<dbReference type="InterPro" id="IPR017930">
    <property type="entry name" value="Myb_dom"/>
</dbReference>
<organism evidence="4 5">
    <name type="scientific">Fistulifera solaris</name>
    <name type="common">Oleaginous diatom</name>
    <dbReference type="NCBI Taxonomy" id="1519565"/>
    <lineage>
        <taxon>Eukaryota</taxon>
        <taxon>Sar</taxon>
        <taxon>Stramenopiles</taxon>
        <taxon>Ochrophyta</taxon>
        <taxon>Bacillariophyta</taxon>
        <taxon>Bacillariophyceae</taxon>
        <taxon>Bacillariophycidae</taxon>
        <taxon>Naviculales</taxon>
        <taxon>Naviculaceae</taxon>
        <taxon>Fistulifera</taxon>
    </lineage>
</organism>
<dbReference type="GO" id="GO:0000981">
    <property type="term" value="F:DNA-binding transcription factor activity, RNA polymerase II-specific"/>
    <property type="evidence" value="ECO:0007669"/>
    <property type="project" value="TreeGrafter"/>
</dbReference>
<feature type="compositionally biased region" description="Polar residues" evidence="1">
    <location>
        <begin position="21"/>
        <end position="30"/>
    </location>
</feature>
<dbReference type="AlphaFoldDB" id="A0A1Z5JQ98"/>
<feature type="domain" description="Myb-like" evidence="2">
    <location>
        <begin position="181"/>
        <end position="231"/>
    </location>
</feature>
<dbReference type="CDD" id="cd00167">
    <property type="entry name" value="SANT"/>
    <property type="match status" value="3"/>
</dbReference>
<protein>
    <recommendedName>
        <fullName evidence="6">Myb proto-oncogene protein</fullName>
    </recommendedName>
</protein>
<dbReference type="GO" id="GO:0005634">
    <property type="term" value="C:nucleus"/>
    <property type="evidence" value="ECO:0007669"/>
    <property type="project" value="TreeGrafter"/>
</dbReference>
<comment type="caution">
    <text evidence="4">The sequence shown here is derived from an EMBL/GenBank/DDBJ whole genome shotgun (WGS) entry which is preliminary data.</text>
</comment>
<feature type="region of interest" description="Disordered" evidence="1">
    <location>
        <begin position="1"/>
        <end position="30"/>
    </location>
</feature>
<evidence type="ECO:0000313" key="4">
    <source>
        <dbReference type="EMBL" id="GAX16022.1"/>
    </source>
</evidence>
<evidence type="ECO:0000259" key="3">
    <source>
        <dbReference type="PROSITE" id="PS51294"/>
    </source>
</evidence>
<dbReference type="InParanoid" id="A0A1Z5JQ98"/>
<dbReference type="PROSITE" id="PS50090">
    <property type="entry name" value="MYB_LIKE"/>
    <property type="match status" value="3"/>
</dbReference>
<dbReference type="Gene3D" id="1.10.10.60">
    <property type="entry name" value="Homeodomain-like"/>
    <property type="match status" value="3"/>
</dbReference>
<dbReference type="SMART" id="SM00717">
    <property type="entry name" value="SANT"/>
    <property type="match status" value="3"/>
</dbReference>
<evidence type="ECO:0000313" key="5">
    <source>
        <dbReference type="Proteomes" id="UP000198406"/>
    </source>
</evidence>
<evidence type="ECO:0000259" key="2">
    <source>
        <dbReference type="PROSITE" id="PS50090"/>
    </source>
</evidence>
<gene>
    <name evidence="4" type="ORF">FisN_22Hh120</name>
</gene>
<dbReference type="InterPro" id="IPR050560">
    <property type="entry name" value="MYB_TF"/>
</dbReference>
<dbReference type="Proteomes" id="UP000198406">
    <property type="component" value="Unassembled WGS sequence"/>
</dbReference>
<dbReference type="PROSITE" id="PS51294">
    <property type="entry name" value="HTH_MYB"/>
    <property type="match status" value="1"/>
</dbReference>
<proteinExistence type="predicted"/>
<feature type="domain" description="Myb-like" evidence="2">
    <location>
        <begin position="75"/>
        <end position="130"/>
    </location>
</feature>
<feature type="domain" description="Myb-like" evidence="2">
    <location>
        <begin position="131"/>
        <end position="180"/>
    </location>
</feature>
<dbReference type="SUPFAM" id="SSF46689">
    <property type="entry name" value="Homeodomain-like"/>
    <property type="match status" value="3"/>
</dbReference>
<dbReference type="OrthoDB" id="2143914at2759"/>
<dbReference type="Pfam" id="PF00249">
    <property type="entry name" value="Myb_DNA-binding"/>
    <property type="match status" value="1"/>
</dbReference>
<dbReference type="InterPro" id="IPR009057">
    <property type="entry name" value="Homeodomain-like_sf"/>
</dbReference>
<keyword evidence="5" id="KW-1185">Reference proteome</keyword>
<dbReference type="InterPro" id="IPR001005">
    <property type="entry name" value="SANT/Myb"/>
</dbReference>
<evidence type="ECO:0000256" key="1">
    <source>
        <dbReference type="SAM" id="MobiDB-lite"/>
    </source>
</evidence>
<dbReference type="GO" id="GO:0000978">
    <property type="term" value="F:RNA polymerase II cis-regulatory region sequence-specific DNA binding"/>
    <property type="evidence" value="ECO:0007669"/>
    <property type="project" value="TreeGrafter"/>
</dbReference>
<reference evidence="4 5" key="1">
    <citation type="journal article" date="2015" name="Plant Cell">
        <title>Oil accumulation by the oleaginous diatom Fistulifera solaris as revealed by the genome and transcriptome.</title>
        <authorList>
            <person name="Tanaka T."/>
            <person name="Maeda Y."/>
            <person name="Veluchamy A."/>
            <person name="Tanaka M."/>
            <person name="Abida H."/>
            <person name="Marechal E."/>
            <person name="Bowler C."/>
            <person name="Muto M."/>
            <person name="Sunaga Y."/>
            <person name="Tanaka M."/>
            <person name="Yoshino T."/>
            <person name="Taniguchi T."/>
            <person name="Fukuda Y."/>
            <person name="Nemoto M."/>
            <person name="Matsumoto M."/>
            <person name="Wong P.S."/>
            <person name="Aburatani S."/>
            <person name="Fujibuchi W."/>
        </authorList>
    </citation>
    <scope>NUCLEOTIDE SEQUENCE [LARGE SCALE GENOMIC DNA]</scope>
    <source>
        <strain evidence="4 5">JPCC DA0580</strain>
    </source>
</reference>
<sequence>MTRSASSPDCVHSSRVDHHSPSSGCDTPSLVTSIDKERKINESNLIGTVVKSFDSVELSVDAGTTTTPSRSQKAKTERQFQRWTSAEDRLLKVGVSKGDGPPHDWTKIAADHFNGMRSPGQCKSRWKNAFCPNVNYEPFTEDEDNAIVYYRQLGLGWSTIASYLPGRIAEQTRDRFVNHIDPSLRTTPWTKKEDALLTELQAKHGNRWTYISKYLPGRSENSIKNRWHNRMTRQRRALRREAVTSKVAENSHTSEAALTEPFVAEAVQSGQHLSTVDIQEDVHLHKFSIAEIEKIERDLAAYSHVKDEEFTPAISEV</sequence>
<dbReference type="Pfam" id="PF13921">
    <property type="entry name" value="Myb_DNA-bind_6"/>
    <property type="match status" value="1"/>
</dbReference>
<evidence type="ECO:0008006" key="6">
    <source>
        <dbReference type="Google" id="ProtNLM"/>
    </source>
</evidence>
<dbReference type="PANTHER" id="PTHR45614">
    <property type="entry name" value="MYB PROTEIN-RELATED"/>
    <property type="match status" value="1"/>
</dbReference>